<evidence type="ECO:0000256" key="1">
    <source>
        <dbReference type="SAM" id="MobiDB-lite"/>
    </source>
</evidence>
<name>U9UNK4_RHIID</name>
<dbReference type="VEuPathDB" id="FungiDB:RhiirFUN_023925"/>
<dbReference type="Proteomes" id="UP000018888">
    <property type="component" value="Unassembled WGS sequence"/>
</dbReference>
<organism evidence="2">
    <name type="scientific">Rhizophagus irregularis (strain DAOM 181602 / DAOM 197198 / MUCL 43194)</name>
    <name type="common">Arbuscular mycorrhizal fungus</name>
    <name type="synonym">Glomus intraradices</name>
    <dbReference type="NCBI Taxonomy" id="747089"/>
    <lineage>
        <taxon>Eukaryota</taxon>
        <taxon>Fungi</taxon>
        <taxon>Fungi incertae sedis</taxon>
        <taxon>Mucoromycota</taxon>
        <taxon>Glomeromycotina</taxon>
        <taxon>Glomeromycetes</taxon>
        <taxon>Glomerales</taxon>
        <taxon>Glomeraceae</taxon>
        <taxon>Rhizophagus</taxon>
    </lineage>
</organism>
<dbReference type="EMBL" id="AUPC02000121">
    <property type="protein sequence ID" value="POG70378.1"/>
    <property type="molecule type" value="Genomic_DNA"/>
</dbReference>
<dbReference type="EMBL" id="KI276546">
    <property type="protein sequence ID" value="ESA21292.1"/>
    <property type="molecule type" value="Genomic_DNA"/>
</dbReference>
<evidence type="ECO:0000313" key="4">
    <source>
        <dbReference type="Proteomes" id="UP000018888"/>
    </source>
</evidence>
<reference evidence="3 4" key="3">
    <citation type="journal article" date="2018" name="New Phytol.">
        <title>High intraspecific genome diversity in the model arbuscular mycorrhizal symbiont Rhizophagus irregularis.</title>
        <authorList>
            <person name="Chen E.C.H."/>
            <person name="Morin E."/>
            <person name="Beaudet D."/>
            <person name="Noel J."/>
            <person name="Yildirir G."/>
            <person name="Ndikumana S."/>
            <person name="Charron P."/>
            <person name="St-Onge C."/>
            <person name="Giorgi J."/>
            <person name="Kruger M."/>
            <person name="Marton T."/>
            <person name="Ropars J."/>
            <person name="Grigoriev I.V."/>
            <person name="Hainaut M."/>
            <person name="Henrissat B."/>
            <person name="Roux C."/>
            <person name="Martin F."/>
            <person name="Corradi N."/>
        </authorList>
    </citation>
    <scope>NUCLEOTIDE SEQUENCE [LARGE SCALE GENOMIC DNA]</scope>
    <source>
        <strain evidence="4">DAOM 181602 / DAOM 197198 / MUCL 43194</strain>
        <strain evidence="3">DAOM 197198</strain>
    </source>
</reference>
<evidence type="ECO:0000313" key="2">
    <source>
        <dbReference type="EMBL" id="ESA21292.1"/>
    </source>
</evidence>
<reference evidence="3 4" key="1">
    <citation type="journal article" date="2013" name="Proc. Natl. Acad. Sci. U.S.A.">
        <title>Genome of an arbuscular mycorrhizal fungus provides insight into the oldest plant symbiosis.</title>
        <authorList>
            <person name="Tisserant E."/>
            <person name="Malbreil M."/>
            <person name="Kuo A."/>
            <person name="Kohler A."/>
            <person name="Symeonidi A."/>
            <person name="Balestrini R."/>
            <person name="Charron P."/>
            <person name="Duensing N."/>
            <person name="Frei Dit Frey N."/>
            <person name="Gianinazzi-Pearson V."/>
            <person name="Gilbert L.B."/>
            <person name="Handa Y."/>
            <person name="Herr J.R."/>
            <person name="Hijri M."/>
            <person name="Koul R."/>
            <person name="Kawaguchi M."/>
            <person name="Krajinski F."/>
            <person name="Lammers P.J."/>
            <person name="Masclaux F.G."/>
            <person name="Murat C."/>
            <person name="Morin E."/>
            <person name="Ndikumana S."/>
            <person name="Pagni M."/>
            <person name="Petitpierre D."/>
            <person name="Requena N."/>
            <person name="Rosikiewicz P."/>
            <person name="Riley R."/>
            <person name="Saito K."/>
            <person name="San Clemente H."/>
            <person name="Shapiro H."/>
            <person name="van Tuinen D."/>
            <person name="Becard G."/>
            <person name="Bonfante P."/>
            <person name="Paszkowski U."/>
            <person name="Shachar-Hill Y.Y."/>
            <person name="Tuskan G.A."/>
            <person name="Young P.W."/>
            <person name="Sanders I.R."/>
            <person name="Henrissat B."/>
            <person name="Rensing S.A."/>
            <person name="Grigoriev I.V."/>
            <person name="Corradi N."/>
            <person name="Roux C."/>
            <person name="Martin F."/>
        </authorList>
    </citation>
    <scope>NUCLEOTIDE SEQUENCE [LARGE SCALE GENOMIC DNA]</scope>
    <source>
        <strain evidence="4">DAOM 181602 / DAOM 197198 / MUCL 43194</strain>
        <strain evidence="3">DAOM 197198</strain>
    </source>
</reference>
<keyword evidence="4" id="KW-1185">Reference proteome</keyword>
<reference evidence="2" key="2">
    <citation type="submission" date="2013-07" db="EMBL/GenBank/DDBJ databases">
        <title>The genome of an arbuscular mycorrhizal fungus provides insights into the evolution of the oldest plant symbiosis.</title>
        <authorList>
            <consortium name="DOE Joint Genome Institute"/>
            <person name="Tisserant E."/>
            <person name="Malbreil M."/>
            <person name="Kuo A."/>
            <person name="Kohler A."/>
            <person name="Symeonidi A."/>
            <person name="Balestrini R."/>
            <person name="Charron P."/>
            <person name="Duensing N."/>
            <person name="Frei-dit-Frey N."/>
            <person name="Gianinazzi-Pearson V."/>
            <person name="Gilbert B."/>
            <person name="Handa Y."/>
            <person name="Hijri M."/>
            <person name="Kaul R."/>
            <person name="Kawaguchi M."/>
            <person name="Krajinski F."/>
            <person name="Lammers P."/>
            <person name="Lapierre D."/>
            <person name="Masclaux F.G."/>
            <person name="Murat C."/>
            <person name="Morin E."/>
            <person name="Ndikumana S."/>
            <person name="Pagni M."/>
            <person name="Petitpierre D."/>
            <person name="Requena N."/>
            <person name="Rosikiewicz P."/>
            <person name="Riley R."/>
            <person name="Saito K."/>
            <person name="San Clemente H."/>
            <person name="Shapiro H."/>
            <person name="van Tuinen D."/>
            <person name="Becard G."/>
            <person name="Bonfante P."/>
            <person name="Paszkowski U."/>
            <person name="Shachar-Hill Y."/>
            <person name="Young J.P."/>
            <person name="Sanders I.R."/>
            <person name="Henrissat B."/>
            <person name="Rensing S.A."/>
            <person name="Grigoriev I.V."/>
            <person name="Corradi N."/>
            <person name="Roux C."/>
            <person name="Martin F."/>
        </authorList>
    </citation>
    <scope>NUCLEOTIDE SEQUENCE</scope>
    <source>
        <strain evidence="2">DAOM 197198</strain>
    </source>
</reference>
<gene>
    <name evidence="3" type="ORF">GLOIN_2v1775842</name>
    <name evidence="2" type="ORF">GLOINDRAFT_17625</name>
</gene>
<proteinExistence type="predicted"/>
<protein>
    <submittedName>
        <fullName evidence="2">Uncharacterized protein</fullName>
    </submittedName>
</protein>
<dbReference type="HOGENOM" id="CLU_2016412_0_0_1"/>
<sequence>MKDRDLVLQVLGPTGSGPSRTSRTDDHLYPKILNEWIIKGDPVPNSKGYYSATCSFCEFYWITAKVAKLKRHLAYDCNKIDSETKINVLMMLTSNENSENGSTITSTTKSSKKQKSSDTRSQT</sequence>
<accession>U9UNK4</accession>
<evidence type="ECO:0000313" key="3">
    <source>
        <dbReference type="EMBL" id="POG70378.1"/>
    </source>
</evidence>
<dbReference type="AlphaFoldDB" id="U9UNK4"/>
<feature type="region of interest" description="Disordered" evidence="1">
    <location>
        <begin position="97"/>
        <end position="123"/>
    </location>
</feature>